<dbReference type="Gene3D" id="3.30.1310.10">
    <property type="entry name" value="Nucleoid-associated protein YbaB-like domain"/>
    <property type="match status" value="1"/>
</dbReference>
<dbReference type="GO" id="GO:0003677">
    <property type="term" value="F:DNA binding"/>
    <property type="evidence" value="ECO:0007669"/>
    <property type="project" value="InterPro"/>
</dbReference>
<dbReference type="Proteomes" id="UP000190797">
    <property type="component" value="Chromosome"/>
</dbReference>
<accession>A0A1V0A8Z1</accession>
<evidence type="ECO:0000256" key="1">
    <source>
        <dbReference type="SAM" id="Coils"/>
    </source>
</evidence>
<dbReference type="EMBL" id="CP017717">
    <property type="protein sequence ID" value="AQZ66694.1"/>
    <property type="molecule type" value="Genomic_DNA"/>
</dbReference>
<keyword evidence="3" id="KW-1185">Reference proteome</keyword>
<protein>
    <submittedName>
        <fullName evidence="2">Uncharacterized protein</fullName>
    </submittedName>
</protein>
<dbReference type="SUPFAM" id="SSF82607">
    <property type="entry name" value="YbaB-like"/>
    <property type="match status" value="1"/>
</dbReference>
<proteinExistence type="predicted"/>
<dbReference type="STRING" id="1909395.BKM31_39310"/>
<gene>
    <name evidence="2" type="ORF">BKM31_39310</name>
</gene>
<dbReference type="AlphaFoldDB" id="A0A1V0A8Z1"/>
<evidence type="ECO:0000313" key="3">
    <source>
        <dbReference type="Proteomes" id="UP000190797"/>
    </source>
</evidence>
<keyword evidence="1" id="KW-0175">Coiled coil</keyword>
<organism evidence="2 3">
    <name type="scientific">[Actinomadura] parvosata subsp. kistnae</name>
    <dbReference type="NCBI Taxonomy" id="1909395"/>
    <lineage>
        <taxon>Bacteria</taxon>
        <taxon>Bacillati</taxon>
        <taxon>Actinomycetota</taxon>
        <taxon>Actinomycetes</taxon>
        <taxon>Streptosporangiales</taxon>
        <taxon>Streptosporangiaceae</taxon>
        <taxon>Nonomuraea</taxon>
    </lineage>
</organism>
<dbReference type="InterPro" id="IPR004401">
    <property type="entry name" value="YbaB/EbfC"/>
</dbReference>
<evidence type="ECO:0000313" key="2">
    <source>
        <dbReference type="EMBL" id="AQZ66694.1"/>
    </source>
</evidence>
<reference evidence="3" key="1">
    <citation type="journal article" date="2017" name="Med. Chem. Commun.">
        <title>Nonomuraea sp. ATCC 55076 harbours the largest actinomycete chromosome to date and the kistamicin biosynthetic gene cluster.</title>
        <authorList>
            <person name="Nazari B."/>
            <person name="Forneris C.C."/>
            <person name="Gibson M.I."/>
            <person name="Moon K."/>
            <person name="Schramma K.R."/>
            <person name="Seyedsayamdost M.R."/>
        </authorList>
    </citation>
    <scope>NUCLEOTIDE SEQUENCE [LARGE SCALE GENOMIC DNA]</scope>
    <source>
        <strain evidence="3">ATCC 55076</strain>
    </source>
</reference>
<dbReference type="RefSeq" id="WP_196223941.1">
    <property type="nucleotide sequence ID" value="NZ_CP017717.1"/>
</dbReference>
<sequence length="138" mass="15848">MDYTENDIDRLMRENQRELRDLADAAQSLREVVGRGESRSGLTKAVVDADGRLQSVTFAPRVLRLDVAALQDEVVQAVRQAQEDQDRQTRGVLGVPEAQLGLEDIQRQFEEFRDLFAAETSERNLRMRRLAERDPYDD</sequence>
<dbReference type="InterPro" id="IPR036894">
    <property type="entry name" value="YbaB-like_sf"/>
</dbReference>
<dbReference type="KEGG" id="noa:BKM31_39310"/>
<feature type="coiled-coil region" evidence="1">
    <location>
        <begin position="1"/>
        <end position="32"/>
    </location>
</feature>
<name>A0A1V0A8Z1_9ACTN</name>
<dbReference type="Pfam" id="PF02575">
    <property type="entry name" value="YbaB_DNA_bd"/>
    <property type="match status" value="1"/>
</dbReference>